<protein>
    <submittedName>
        <fullName evidence="3">NodT family efflux transporter outer membrane factor (OMF) lipoprotein</fullName>
    </submittedName>
</protein>
<evidence type="ECO:0000313" key="4">
    <source>
        <dbReference type="Proteomes" id="UP001223420"/>
    </source>
</evidence>
<keyword evidence="2" id="KW-0564">Palmitate</keyword>
<evidence type="ECO:0000256" key="1">
    <source>
        <dbReference type="ARBA" id="ARBA00007613"/>
    </source>
</evidence>
<comment type="subcellular location">
    <subcellularLocation>
        <location evidence="2">Cell membrane</location>
        <topology evidence="2">Lipid-anchor</topology>
    </subcellularLocation>
</comment>
<feature type="chain" id="PRO_5042315613" evidence="2">
    <location>
        <begin position="30"/>
        <end position="492"/>
    </location>
</feature>
<dbReference type="RefSeq" id="WP_007564011.1">
    <property type="nucleotide sequence ID" value="NZ_JARVWR010000020.1"/>
</dbReference>
<dbReference type="GO" id="GO:0015562">
    <property type="term" value="F:efflux transmembrane transporter activity"/>
    <property type="evidence" value="ECO:0007669"/>
    <property type="project" value="InterPro"/>
</dbReference>
<keyword evidence="2" id="KW-0472">Membrane</keyword>
<reference evidence="3" key="1">
    <citation type="submission" date="2023-07" db="EMBL/GenBank/DDBJ databases">
        <title>Genomic Encyclopedia of Type Strains, Phase IV (KMG-IV): sequencing the most valuable type-strain genomes for metagenomic binning, comparative biology and taxonomic classification.</title>
        <authorList>
            <person name="Goeker M."/>
        </authorList>
    </citation>
    <scope>NUCLEOTIDE SEQUENCE</scope>
    <source>
        <strain evidence="3">DSM 19569</strain>
    </source>
</reference>
<name>A0AAJ1WYT5_9HYPH</name>
<comment type="similarity">
    <text evidence="1 2">Belongs to the outer membrane factor (OMF) (TC 1.B.17) family.</text>
</comment>
<dbReference type="GO" id="GO:0005886">
    <property type="term" value="C:plasma membrane"/>
    <property type="evidence" value="ECO:0007669"/>
    <property type="project" value="UniProtKB-SubCell"/>
</dbReference>
<keyword evidence="2" id="KW-0812">Transmembrane</keyword>
<evidence type="ECO:0000313" key="3">
    <source>
        <dbReference type="EMBL" id="MDQ0546837.1"/>
    </source>
</evidence>
<keyword evidence="2" id="KW-1134">Transmembrane beta strand</keyword>
<feature type="signal peptide" evidence="2">
    <location>
        <begin position="1"/>
        <end position="29"/>
    </location>
</feature>
<dbReference type="Gene3D" id="2.20.200.10">
    <property type="entry name" value="Outer membrane efflux proteins (OEP)"/>
    <property type="match status" value="1"/>
</dbReference>
<gene>
    <name evidence="3" type="ORF">QO001_005789</name>
</gene>
<evidence type="ECO:0000256" key="2">
    <source>
        <dbReference type="RuleBase" id="RU362097"/>
    </source>
</evidence>
<comment type="caution">
    <text evidence="3">The sequence shown here is derived from an EMBL/GenBank/DDBJ whole genome shotgun (WGS) entry which is preliminary data.</text>
</comment>
<dbReference type="InterPro" id="IPR010131">
    <property type="entry name" value="MdtP/NodT-like"/>
</dbReference>
<dbReference type="InterPro" id="IPR003423">
    <property type="entry name" value="OMP_efflux"/>
</dbReference>
<keyword evidence="2 3" id="KW-0449">Lipoprotein</keyword>
<dbReference type="Proteomes" id="UP001223420">
    <property type="component" value="Unassembled WGS sequence"/>
</dbReference>
<dbReference type="EMBL" id="JAUSWL010000018">
    <property type="protein sequence ID" value="MDQ0546837.1"/>
    <property type="molecule type" value="Genomic_DNA"/>
</dbReference>
<dbReference type="NCBIfam" id="TIGR01845">
    <property type="entry name" value="outer_NodT"/>
    <property type="match status" value="1"/>
</dbReference>
<sequence>MMCALGLRLVGVLTLAGLTSACLVGPDYARPSAETPLAFKAAASSPVPGWREATPSEAAPREDWWSVFRDPVLDGLIRAIDVDNQTLRQALSRYEQARAVVQQAHAQLFPTVLAAPSIRQSGSGSEARTTLTLQGSASWELDLFGRIRRQIESSTASAQASAASLALVRLTIQAELATNYVQLRYQDSLRRLLDDTVAGYKRSLAIAQNQYAAGVAARSDVITAQTQLQTTQASAIAVELRRATFAHAIAILSGRPPSEITLLRGQLAARPPAVPASVPSALLERRPDIAQAERLVQAQSAQIGVAVAAFYPSVRLSASGGLSGDPTAALFAAENQFWSVTGAATEVLFDGGARSAALQAARAAYEAAVATYRQTVLTAFREVEDALSGVRILALQQVAQQAAVASAIRAVEIALNEYRAGTQNYTTVVTAQAIELSNRVAALQIQASRFTTAVALIRALGGGWDGRSLPAQGELVAARLPVDNGPVLHPDE</sequence>
<dbReference type="AlphaFoldDB" id="A0AAJ1WYT5"/>
<organism evidence="3 4">
    <name type="scientific">Methylobacterium brachiatum</name>
    <dbReference type="NCBI Taxonomy" id="269660"/>
    <lineage>
        <taxon>Bacteria</taxon>
        <taxon>Pseudomonadati</taxon>
        <taxon>Pseudomonadota</taxon>
        <taxon>Alphaproteobacteria</taxon>
        <taxon>Hyphomicrobiales</taxon>
        <taxon>Methylobacteriaceae</taxon>
        <taxon>Methylobacterium</taxon>
    </lineage>
</organism>
<dbReference type="SUPFAM" id="SSF56954">
    <property type="entry name" value="Outer membrane efflux proteins (OEP)"/>
    <property type="match status" value="1"/>
</dbReference>
<proteinExistence type="inferred from homology"/>
<dbReference type="PANTHER" id="PTHR30203:SF33">
    <property type="entry name" value="BLR4455 PROTEIN"/>
    <property type="match status" value="1"/>
</dbReference>
<keyword evidence="2" id="KW-0732">Signal</keyword>
<dbReference type="Pfam" id="PF02321">
    <property type="entry name" value="OEP"/>
    <property type="match status" value="2"/>
</dbReference>
<dbReference type="Gene3D" id="1.20.1600.10">
    <property type="entry name" value="Outer membrane efflux proteins (OEP)"/>
    <property type="match status" value="1"/>
</dbReference>
<accession>A0AAJ1WYT5</accession>
<dbReference type="PANTHER" id="PTHR30203">
    <property type="entry name" value="OUTER MEMBRANE CATION EFFLUX PROTEIN"/>
    <property type="match status" value="1"/>
</dbReference>